<feature type="domain" description="Chemokine interleukin-8-like" evidence="4">
    <location>
        <begin position="44"/>
        <end position="90"/>
    </location>
</feature>
<evidence type="ECO:0000259" key="4">
    <source>
        <dbReference type="Pfam" id="PF00048"/>
    </source>
</evidence>
<evidence type="ECO:0000256" key="3">
    <source>
        <dbReference type="SAM" id="SignalP"/>
    </source>
</evidence>
<dbReference type="SUPFAM" id="SSF54117">
    <property type="entry name" value="Interleukin 8-like chemokines"/>
    <property type="match status" value="1"/>
</dbReference>
<name>A0A1B0Z5A9_PLEAT</name>
<gene>
    <name evidence="5" type="primary">CXCL10</name>
</gene>
<evidence type="ECO:0000256" key="1">
    <source>
        <dbReference type="ARBA" id="ARBA00022514"/>
    </source>
</evidence>
<accession>A0A1B0Z5A9</accession>
<sequence length="122" mass="13981">MRTSILFFLWIVVCVLGQAQSSGSVGGGSEKCLCKGKLLNTSRHKPIQFEPVVYPKTIFCMKIEIIVTLKAGMQRCLDPNSWHGRRIISRFIHGNQGQTKKQRRAKTNKRRRQKQKTRSSHV</sequence>
<dbReference type="Pfam" id="PF00048">
    <property type="entry name" value="IL8"/>
    <property type="match status" value="1"/>
</dbReference>
<feature type="region of interest" description="Disordered" evidence="2">
    <location>
        <begin position="93"/>
        <end position="122"/>
    </location>
</feature>
<feature type="chain" id="PRO_5008517732" evidence="3">
    <location>
        <begin position="22"/>
        <end position="122"/>
    </location>
</feature>
<dbReference type="Gene3D" id="2.40.50.40">
    <property type="match status" value="1"/>
</dbReference>
<proteinExistence type="evidence at transcript level"/>
<feature type="compositionally biased region" description="Basic residues" evidence="2">
    <location>
        <begin position="100"/>
        <end position="122"/>
    </location>
</feature>
<dbReference type="AlphaFoldDB" id="A0A1B0Z5A9"/>
<dbReference type="EMBL" id="KU362928">
    <property type="protein sequence ID" value="ANO81544.1"/>
    <property type="molecule type" value="mRNA"/>
</dbReference>
<evidence type="ECO:0000313" key="5">
    <source>
        <dbReference type="EMBL" id="ANO81544.1"/>
    </source>
</evidence>
<evidence type="ECO:0000256" key="2">
    <source>
        <dbReference type="SAM" id="MobiDB-lite"/>
    </source>
</evidence>
<keyword evidence="3" id="KW-0732">Signal</keyword>
<reference evidence="5" key="1">
    <citation type="submission" date="2015-12" db="EMBL/GenBank/DDBJ databases">
        <authorList>
            <person name="Shamseldin A."/>
            <person name="Moawad H."/>
            <person name="Abd El-Rahim W.M."/>
            <person name="Sadowsky M.J."/>
        </authorList>
    </citation>
    <scope>NUCLEOTIDE SEQUENCE</scope>
</reference>
<dbReference type="GO" id="GO:0008009">
    <property type="term" value="F:chemokine activity"/>
    <property type="evidence" value="ECO:0007669"/>
    <property type="project" value="InterPro"/>
</dbReference>
<dbReference type="GO" id="GO:0005615">
    <property type="term" value="C:extracellular space"/>
    <property type="evidence" value="ECO:0007669"/>
    <property type="project" value="UniProtKB-KW"/>
</dbReference>
<organism evidence="5">
    <name type="scientific">Plecoglossus altivelis</name>
    <name type="common">Ayu sweetfish</name>
    <name type="synonym">Salmo altivelis</name>
    <dbReference type="NCBI Taxonomy" id="61084"/>
    <lineage>
        <taxon>Eukaryota</taxon>
        <taxon>Metazoa</taxon>
        <taxon>Chordata</taxon>
        <taxon>Craniata</taxon>
        <taxon>Vertebrata</taxon>
        <taxon>Euteleostomi</taxon>
        <taxon>Actinopterygii</taxon>
        <taxon>Neopterygii</taxon>
        <taxon>Teleostei</taxon>
        <taxon>Stomiati</taxon>
        <taxon>Osmeriformes</taxon>
        <taxon>Plecoglossus</taxon>
    </lineage>
</organism>
<keyword evidence="1" id="KW-0202">Cytokine</keyword>
<protein>
    <submittedName>
        <fullName evidence="5">Chemokine ligand 10</fullName>
    </submittedName>
</protein>
<dbReference type="InterPro" id="IPR001811">
    <property type="entry name" value="Chemokine_IL8-like_dom"/>
</dbReference>
<dbReference type="InterPro" id="IPR036048">
    <property type="entry name" value="Interleukin_8-like_sf"/>
</dbReference>
<feature type="signal peptide" evidence="3">
    <location>
        <begin position="1"/>
        <end position="21"/>
    </location>
</feature>
<dbReference type="GO" id="GO:0006955">
    <property type="term" value="P:immune response"/>
    <property type="evidence" value="ECO:0007669"/>
    <property type="project" value="InterPro"/>
</dbReference>